<keyword evidence="2" id="KW-1185">Reference proteome</keyword>
<dbReference type="STRING" id="1469647.BC351_00590"/>
<dbReference type="EMBL" id="MBTG01000001">
    <property type="protein sequence ID" value="OPH61772.1"/>
    <property type="molecule type" value="Genomic_DNA"/>
</dbReference>
<gene>
    <name evidence="1" type="ORF">BC351_00590</name>
</gene>
<dbReference type="AlphaFoldDB" id="A0A1V4HSG8"/>
<comment type="caution">
    <text evidence="1">The sequence shown here is derived from an EMBL/GenBank/DDBJ whole genome shotgun (WGS) entry which is preliminary data.</text>
</comment>
<dbReference type="RefSeq" id="WP_079408769.1">
    <property type="nucleotide sequence ID" value="NZ_MBTG01000001.1"/>
</dbReference>
<dbReference type="Proteomes" id="UP000190626">
    <property type="component" value="Unassembled WGS sequence"/>
</dbReference>
<evidence type="ECO:0000313" key="2">
    <source>
        <dbReference type="Proteomes" id="UP000190626"/>
    </source>
</evidence>
<dbReference type="OrthoDB" id="2628949at2"/>
<accession>A0A1V4HSG8</accession>
<sequence>MIEKYTLQKEPDKTMFVFQKNGKFYGHVVKNKTDKSVAKIVFETSKYETVEQIKEEYPAADE</sequence>
<reference evidence="2" key="1">
    <citation type="submission" date="2016-07" db="EMBL/GenBank/DDBJ databases">
        <authorList>
            <person name="Florea S."/>
            <person name="Webb J.S."/>
            <person name="Jaromczyk J."/>
            <person name="Schardl C.L."/>
        </authorList>
    </citation>
    <scope>NUCLEOTIDE SEQUENCE [LARGE SCALE GENOMIC DNA]</scope>
    <source>
        <strain evidence="2">CY1</strain>
    </source>
</reference>
<organism evidence="1 2">
    <name type="scientific">Paenibacillus ferrarius</name>
    <dbReference type="NCBI Taxonomy" id="1469647"/>
    <lineage>
        <taxon>Bacteria</taxon>
        <taxon>Bacillati</taxon>
        <taxon>Bacillota</taxon>
        <taxon>Bacilli</taxon>
        <taxon>Bacillales</taxon>
        <taxon>Paenibacillaceae</taxon>
        <taxon>Paenibacillus</taxon>
    </lineage>
</organism>
<name>A0A1V4HSG8_9BACL</name>
<evidence type="ECO:0000313" key="1">
    <source>
        <dbReference type="EMBL" id="OPH61772.1"/>
    </source>
</evidence>
<proteinExistence type="predicted"/>
<protein>
    <submittedName>
        <fullName evidence="1">Uncharacterized protein</fullName>
    </submittedName>
</protein>